<evidence type="ECO:0000313" key="4">
    <source>
        <dbReference type="EMBL" id="SDS28921.1"/>
    </source>
</evidence>
<proteinExistence type="predicted"/>
<gene>
    <name evidence="4" type="ORF">SAMN05216222_1118</name>
</gene>
<dbReference type="Proteomes" id="UP000198481">
    <property type="component" value="Chromosome I"/>
</dbReference>
<dbReference type="AlphaFoldDB" id="A0A1H1QZG3"/>
<dbReference type="PANTHER" id="PTHR44942">
    <property type="entry name" value="METHYLTRANSF_11 DOMAIN-CONTAINING PROTEIN"/>
    <property type="match status" value="1"/>
</dbReference>
<keyword evidence="2 4" id="KW-0808">Transferase</keyword>
<name>A0A1H1QZG3_9PSED</name>
<accession>A0A1H1QZG3</accession>
<sequence>MCDRSIFQQEPLHMSALPPSAVELEFARRYDLQHARVCQQPQSRGWVERLAFWRVEQLVRNALNVAGEPGLLLDVACGAGRFWPVLAEHGNRVILASDPSQDMLDHARVHHSQQLLERIKTFQSSAFTLDLSANAVDCMICMQLFQHIASPEHRLAMLAEFHRVSRDTVIVAVRLQNRFGRRSSSIKRSASTPLASRALVEAEFKLAGFSLLSHQDFFPGCARMRVYVLRKAN</sequence>
<evidence type="ECO:0000313" key="5">
    <source>
        <dbReference type="Proteomes" id="UP000198481"/>
    </source>
</evidence>
<keyword evidence="1 4" id="KW-0489">Methyltransferase</keyword>
<dbReference type="Pfam" id="PF13649">
    <property type="entry name" value="Methyltransf_25"/>
    <property type="match status" value="1"/>
</dbReference>
<protein>
    <submittedName>
        <fullName evidence="4">Methyltransferase domain-containing protein</fullName>
    </submittedName>
</protein>
<evidence type="ECO:0000256" key="2">
    <source>
        <dbReference type="ARBA" id="ARBA00022679"/>
    </source>
</evidence>
<dbReference type="GO" id="GO:0032259">
    <property type="term" value="P:methylation"/>
    <property type="evidence" value="ECO:0007669"/>
    <property type="project" value="UniProtKB-KW"/>
</dbReference>
<feature type="domain" description="Methyltransferase" evidence="3">
    <location>
        <begin position="73"/>
        <end position="166"/>
    </location>
</feature>
<dbReference type="EMBL" id="LT629762">
    <property type="protein sequence ID" value="SDS28921.1"/>
    <property type="molecule type" value="Genomic_DNA"/>
</dbReference>
<reference evidence="4 5" key="1">
    <citation type="submission" date="2016-10" db="EMBL/GenBank/DDBJ databases">
        <authorList>
            <person name="de Groot N.N."/>
        </authorList>
    </citation>
    <scope>NUCLEOTIDE SEQUENCE [LARGE SCALE GENOMIC DNA]</scope>
    <source>
        <strain evidence="4 5">LMG 26867</strain>
    </source>
</reference>
<dbReference type="PANTHER" id="PTHR44942:SF4">
    <property type="entry name" value="METHYLTRANSFERASE TYPE 11 DOMAIN-CONTAINING PROTEIN"/>
    <property type="match status" value="1"/>
</dbReference>
<dbReference type="InterPro" id="IPR041698">
    <property type="entry name" value="Methyltransf_25"/>
</dbReference>
<evidence type="ECO:0000256" key="1">
    <source>
        <dbReference type="ARBA" id="ARBA00022603"/>
    </source>
</evidence>
<dbReference type="STRING" id="1148509.SAMN05216222_1118"/>
<evidence type="ECO:0000259" key="3">
    <source>
        <dbReference type="Pfam" id="PF13649"/>
    </source>
</evidence>
<dbReference type="CDD" id="cd02440">
    <property type="entry name" value="AdoMet_MTases"/>
    <property type="match status" value="1"/>
</dbReference>
<dbReference type="GO" id="GO:0008168">
    <property type="term" value="F:methyltransferase activity"/>
    <property type="evidence" value="ECO:0007669"/>
    <property type="project" value="UniProtKB-KW"/>
</dbReference>
<dbReference type="Gene3D" id="3.40.50.150">
    <property type="entry name" value="Vaccinia Virus protein VP39"/>
    <property type="match status" value="1"/>
</dbReference>
<dbReference type="InterPro" id="IPR051052">
    <property type="entry name" value="Diverse_substrate_MTase"/>
</dbReference>
<dbReference type="SUPFAM" id="SSF53335">
    <property type="entry name" value="S-adenosyl-L-methionine-dependent methyltransferases"/>
    <property type="match status" value="1"/>
</dbReference>
<organism evidence="4 5">
    <name type="scientific">Pseudomonas prosekii</name>
    <dbReference type="NCBI Taxonomy" id="1148509"/>
    <lineage>
        <taxon>Bacteria</taxon>
        <taxon>Pseudomonadati</taxon>
        <taxon>Pseudomonadota</taxon>
        <taxon>Gammaproteobacteria</taxon>
        <taxon>Pseudomonadales</taxon>
        <taxon>Pseudomonadaceae</taxon>
        <taxon>Pseudomonas</taxon>
    </lineage>
</organism>
<dbReference type="InterPro" id="IPR029063">
    <property type="entry name" value="SAM-dependent_MTases_sf"/>
</dbReference>